<protein>
    <recommendedName>
        <fullName evidence="5">DUF4363 family protein</fullName>
    </recommendedName>
</protein>
<evidence type="ECO:0008006" key="5">
    <source>
        <dbReference type="Google" id="ProtNLM"/>
    </source>
</evidence>
<dbReference type="Proteomes" id="UP000290921">
    <property type="component" value="Unassembled WGS sequence"/>
</dbReference>
<dbReference type="EMBL" id="AP026818">
    <property type="protein sequence ID" value="BDR79934.1"/>
    <property type="molecule type" value="Genomic_DNA"/>
</dbReference>
<evidence type="ECO:0000313" key="2">
    <source>
        <dbReference type="EMBL" id="RXI48577.1"/>
    </source>
</evidence>
<reference evidence="2 3" key="1">
    <citation type="submission" date="2018-06" db="EMBL/GenBank/DDBJ databases">
        <title>Genome conservation of Clostridium tetani.</title>
        <authorList>
            <person name="Bruggemann H."/>
            <person name="Popoff M.R."/>
        </authorList>
    </citation>
    <scope>NUCLEOTIDE SEQUENCE [LARGE SCALE GENOMIC DNA]</scope>
    <source>
        <strain evidence="2 3">2017.061</strain>
    </source>
</reference>
<evidence type="ECO:0000313" key="3">
    <source>
        <dbReference type="Proteomes" id="UP000290921"/>
    </source>
</evidence>
<evidence type="ECO:0000313" key="4">
    <source>
        <dbReference type="Proteomes" id="UP001321763"/>
    </source>
</evidence>
<dbReference type="InterPro" id="IPR025373">
    <property type="entry name" value="DUF4363"/>
</dbReference>
<proteinExistence type="predicted"/>
<dbReference type="AlphaFoldDB" id="A0A4Q0VB92"/>
<name>A0A4Q0VB92_CLOTA</name>
<organism evidence="2 3">
    <name type="scientific">Clostridium tetani</name>
    <dbReference type="NCBI Taxonomy" id="1513"/>
    <lineage>
        <taxon>Bacteria</taxon>
        <taxon>Bacillati</taxon>
        <taxon>Bacillota</taxon>
        <taxon>Clostridia</taxon>
        <taxon>Eubacteriales</taxon>
        <taxon>Clostridiaceae</taxon>
        <taxon>Clostridium</taxon>
    </lineage>
</organism>
<dbReference type="Pfam" id="PF14276">
    <property type="entry name" value="DUF4363"/>
    <property type="match status" value="1"/>
</dbReference>
<accession>A0A4Q0VB92</accession>
<reference evidence="1 4" key="2">
    <citation type="submission" date="2022-09" db="EMBL/GenBank/DDBJ databases">
        <title>complete genome sequences of Clostridium tetani str. KHSU-234311-028 isolated from soil.</title>
        <authorList>
            <person name="Sekizuka T."/>
            <person name="Shitada C."/>
            <person name="Takahashi M."/>
            <person name="Kuroda M."/>
        </authorList>
    </citation>
    <scope>NUCLEOTIDE SEQUENCE [LARGE SCALE GENOMIC DNA]</scope>
    <source>
        <strain evidence="1 4">KHSU-234311-028</strain>
    </source>
</reference>
<evidence type="ECO:0000313" key="1">
    <source>
        <dbReference type="EMBL" id="BDR79934.1"/>
    </source>
</evidence>
<sequence>MKNVFISFLIFVSMLFSIIFSVNYLNQIYSSINSLNLQLESYVIAEDWENSHKIINTIDTTWSDYSSKLFMFVNHQEIDSISSELKKLSQYILCKNKDESLASLHSVNFFLKHIVHLEEISLENIL</sequence>
<dbReference type="EMBL" id="QMAP01000006">
    <property type="protein sequence ID" value="RXI48577.1"/>
    <property type="molecule type" value="Genomic_DNA"/>
</dbReference>
<dbReference type="Proteomes" id="UP001321763">
    <property type="component" value="Chromosome"/>
</dbReference>
<dbReference type="RefSeq" id="WP_115603902.1">
    <property type="nucleotide sequence ID" value="NZ_AP026806.1"/>
</dbReference>
<gene>
    <name evidence="2" type="ORF">DP130_07550</name>
    <name evidence="1" type="ORF">K234311028_01800</name>
</gene>